<dbReference type="PROSITE" id="PS50048">
    <property type="entry name" value="ZN2_CY6_FUNGAL_2"/>
    <property type="match status" value="1"/>
</dbReference>
<dbReference type="Proteomes" id="UP001203852">
    <property type="component" value="Unassembled WGS sequence"/>
</dbReference>
<accession>A0AAN6E568</accession>
<dbReference type="AlphaFoldDB" id="A0AAN6E568"/>
<protein>
    <recommendedName>
        <fullName evidence="5">Zn(2)-C6 fungal-type domain-containing protein</fullName>
    </recommendedName>
</protein>
<evidence type="ECO:0000256" key="2">
    <source>
        <dbReference type="ARBA" id="ARBA00023125"/>
    </source>
</evidence>
<dbReference type="SMART" id="SM00066">
    <property type="entry name" value="GAL4"/>
    <property type="match status" value="1"/>
</dbReference>
<evidence type="ECO:0000313" key="6">
    <source>
        <dbReference type="EMBL" id="KAI1617372.1"/>
    </source>
</evidence>
<name>A0AAN6E568_9EURO</name>
<dbReference type="GO" id="GO:0000981">
    <property type="term" value="F:DNA-binding transcription factor activity, RNA polymerase II-specific"/>
    <property type="evidence" value="ECO:0007669"/>
    <property type="project" value="InterPro"/>
</dbReference>
<dbReference type="CDD" id="cd00067">
    <property type="entry name" value="GAL4"/>
    <property type="match status" value="1"/>
</dbReference>
<reference evidence="6" key="1">
    <citation type="journal article" date="2022" name="bioRxiv">
        <title>Deciphering the potential niche of two novel black yeast fungi from a biological soil crust based on their genomes, phenotypes, and melanin regulation.</title>
        <authorList>
            <consortium name="DOE Joint Genome Institute"/>
            <person name="Carr E.C."/>
            <person name="Barton Q."/>
            <person name="Grambo S."/>
            <person name="Sullivan M."/>
            <person name="Renfro C.M."/>
            <person name="Kuo A."/>
            <person name="Pangilinan J."/>
            <person name="Lipzen A."/>
            <person name="Keymanesh K."/>
            <person name="Savage E."/>
            <person name="Barry K."/>
            <person name="Grigoriev I.V."/>
            <person name="Riekhof W.R."/>
            <person name="Harris S.S."/>
        </authorList>
    </citation>
    <scope>NUCLEOTIDE SEQUENCE</scope>
    <source>
        <strain evidence="6">JF 03-4F</strain>
    </source>
</reference>
<evidence type="ECO:0000313" key="7">
    <source>
        <dbReference type="Proteomes" id="UP001203852"/>
    </source>
</evidence>
<keyword evidence="1" id="KW-0805">Transcription regulation</keyword>
<dbReference type="Pfam" id="PF00172">
    <property type="entry name" value="Zn_clus"/>
    <property type="match status" value="1"/>
</dbReference>
<feature type="domain" description="Zn(2)-C6 fungal-type" evidence="5">
    <location>
        <begin position="31"/>
        <end position="62"/>
    </location>
</feature>
<dbReference type="PROSITE" id="PS00463">
    <property type="entry name" value="ZN2_CY6_FUNGAL_1"/>
    <property type="match status" value="1"/>
</dbReference>
<dbReference type="SUPFAM" id="SSF57701">
    <property type="entry name" value="Zn2/Cys6 DNA-binding domain"/>
    <property type="match status" value="1"/>
</dbReference>
<keyword evidence="7" id="KW-1185">Reference proteome</keyword>
<dbReference type="EMBL" id="MU404351">
    <property type="protein sequence ID" value="KAI1617372.1"/>
    <property type="molecule type" value="Genomic_DNA"/>
</dbReference>
<evidence type="ECO:0000256" key="3">
    <source>
        <dbReference type="ARBA" id="ARBA00023163"/>
    </source>
</evidence>
<sequence>MAHGMFATFKVSKKETGTTRPMVRHRRSTKGCYTCRRLRKKCDETRPICRRCGQKSSVQCIWEVEQQLSPCNSGATHTTSTASPCSLYTSTTSTTPWSPQLTLQSYISHQYTAETQAFDIDFRQLGYLLRTFDNIHCVSWVDPKHSLVALGFQYALERPSLMYAFAACGAAILAKIDSRWEKVSLAHHTRSIRSVSTALNSIRTPTADDHEWLLASINALHIFETLRNYDSRPNTFHLTAAVRLCAREAEPPPPMTLFKHRILGEFIFQLAIASTFHASCFPSEQPLLYVHDLLETLCVDCDLVDSETLNWATSSPVGIIHEVFDWIFRLSYLRLQVPLTGWHRTEAKAILVKLESWRPLSPYSATTKHPAGLPFEMTVIADLYRCASLILAHKILQPTLIPKDAVIRSYVNHGVVLLNNISDLKLKDTTLVIWPIFILGLGAGTDEEKVACQRPLQYLLSTCGIGCTQGILKLLLHAWGCQPMVDGAGSGLDVIFRDDLLCQVIF</sequence>
<dbReference type="InterPro" id="IPR001138">
    <property type="entry name" value="Zn2Cys6_DnaBD"/>
</dbReference>
<dbReference type="InterPro" id="IPR036864">
    <property type="entry name" value="Zn2-C6_fun-type_DNA-bd_sf"/>
</dbReference>
<dbReference type="Gene3D" id="4.10.240.10">
    <property type="entry name" value="Zn(2)-C6 fungal-type DNA-binding domain"/>
    <property type="match status" value="1"/>
</dbReference>
<keyword evidence="3" id="KW-0804">Transcription</keyword>
<dbReference type="GO" id="GO:0008270">
    <property type="term" value="F:zinc ion binding"/>
    <property type="evidence" value="ECO:0007669"/>
    <property type="project" value="InterPro"/>
</dbReference>
<comment type="caution">
    <text evidence="6">The sequence shown here is derived from an EMBL/GenBank/DDBJ whole genome shotgun (WGS) entry which is preliminary data.</text>
</comment>
<gene>
    <name evidence="6" type="ORF">EDD36DRAFT_472594</name>
</gene>
<evidence type="ECO:0000259" key="5">
    <source>
        <dbReference type="PROSITE" id="PS50048"/>
    </source>
</evidence>
<keyword evidence="4" id="KW-0539">Nucleus</keyword>
<organism evidence="6 7">
    <name type="scientific">Exophiala viscosa</name>
    <dbReference type="NCBI Taxonomy" id="2486360"/>
    <lineage>
        <taxon>Eukaryota</taxon>
        <taxon>Fungi</taxon>
        <taxon>Dikarya</taxon>
        <taxon>Ascomycota</taxon>
        <taxon>Pezizomycotina</taxon>
        <taxon>Eurotiomycetes</taxon>
        <taxon>Chaetothyriomycetidae</taxon>
        <taxon>Chaetothyriales</taxon>
        <taxon>Herpotrichiellaceae</taxon>
        <taxon>Exophiala</taxon>
    </lineage>
</organism>
<dbReference type="PANTHER" id="PTHR37534:SF46">
    <property type="entry name" value="ZN(II)2CYS6 TRANSCRIPTION FACTOR (EUROFUNG)"/>
    <property type="match status" value="1"/>
</dbReference>
<evidence type="ECO:0000256" key="1">
    <source>
        <dbReference type="ARBA" id="ARBA00023015"/>
    </source>
</evidence>
<keyword evidence="2" id="KW-0238">DNA-binding</keyword>
<dbReference type="PANTHER" id="PTHR37534">
    <property type="entry name" value="TRANSCRIPTIONAL ACTIVATOR PROTEIN UGA3"/>
    <property type="match status" value="1"/>
</dbReference>
<evidence type="ECO:0000256" key="4">
    <source>
        <dbReference type="ARBA" id="ARBA00023242"/>
    </source>
</evidence>
<proteinExistence type="predicted"/>
<dbReference type="GO" id="GO:0003677">
    <property type="term" value="F:DNA binding"/>
    <property type="evidence" value="ECO:0007669"/>
    <property type="project" value="UniProtKB-KW"/>
</dbReference>